<dbReference type="Gene3D" id="2.60.40.2240">
    <property type="entry name" value="Acyl-CoA thioester hydrolase/BAAT N-terminal domain"/>
    <property type="match status" value="1"/>
</dbReference>
<dbReference type="InterPro" id="IPR014940">
    <property type="entry name" value="BAAT_C"/>
</dbReference>
<dbReference type="GO" id="GO:0006637">
    <property type="term" value="P:acyl-CoA metabolic process"/>
    <property type="evidence" value="ECO:0007669"/>
    <property type="project" value="InterPro"/>
</dbReference>
<dbReference type="InterPro" id="IPR029058">
    <property type="entry name" value="AB_hydrolase_fold"/>
</dbReference>
<dbReference type="InterPro" id="IPR016662">
    <property type="entry name" value="Acyl-CoA_thioEstase_long-chain"/>
</dbReference>
<evidence type="ECO:0000256" key="1">
    <source>
        <dbReference type="ARBA" id="ARBA00006538"/>
    </source>
</evidence>
<dbReference type="SUPFAM" id="SSF53474">
    <property type="entry name" value="alpha/beta-Hydrolases"/>
    <property type="match status" value="1"/>
</dbReference>
<dbReference type="PANTHER" id="PTHR10824:SF4">
    <property type="entry name" value="ACYL-COENZYME A THIOESTERASE 1-LIKE"/>
    <property type="match status" value="1"/>
</dbReference>
<gene>
    <name evidence="5" type="ORF">B4N89_32255</name>
</gene>
<evidence type="ECO:0000313" key="5">
    <source>
        <dbReference type="EMBL" id="OPC79442.1"/>
    </source>
</evidence>
<dbReference type="EMBL" id="MWQN01000002">
    <property type="protein sequence ID" value="OPC79442.1"/>
    <property type="molecule type" value="Genomic_DNA"/>
</dbReference>
<name>A0A1T3NRY7_9ACTN</name>
<evidence type="ECO:0000313" key="6">
    <source>
        <dbReference type="Proteomes" id="UP000190037"/>
    </source>
</evidence>
<evidence type="ECO:0000259" key="4">
    <source>
        <dbReference type="Pfam" id="PF08840"/>
    </source>
</evidence>
<feature type="domain" description="BAAT/Acyl-CoA thioester hydrolase C-terminal" evidence="4">
    <location>
        <begin position="304"/>
        <end position="403"/>
    </location>
</feature>
<dbReference type="GO" id="GO:0006631">
    <property type="term" value="P:fatty acid metabolic process"/>
    <property type="evidence" value="ECO:0007669"/>
    <property type="project" value="TreeGrafter"/>
</dbReference>
<dbReference type="InterPro" id="IPR042490">
    <property type="entry name" value="Thio_Ohase/BAAT_N"/>
</dbReference>
<evidence type="ECO:0008006" key="7">
    <source>
        <dbReference type="Google" id="ProtNLM"/>
    </source>
</evidence>
<organism evidence="5 6">
    <name type="scientific">Embleya scabrispora</name>
    <dbReference type="NCBI Taxonomy" id="159449"/>
    <lineage>
        <taxon>Bacteria</taxon>
        <taxon>Bacillati</taxon>
        <taxon>Actinomycetota</taxon>
        <taxon>Actinomycetes</taxon>
        <taxon>Kitasatosporales</taxon>
        <taxon>Streptomycetaceae</taxon>
        <taxon>Embleya</taxon>
    </lineage>
</organism>
<evidence type="ECO:0000259" key="3">
    <source>
        <dbReference type="Pfam" id="PF04775"/>
    </source>
</evidence>
<evidence type="ECO:0000256" key="2">
    <source>
        <dbReference type="PIRSR" id="PIRSR016521-1"/>
    </source>
</evidence>
<feature type="domain" description="BAAT/Acyl-CoA thioester hydrolase C-terminal" evidence="4">
    <location>
        <begin position="222"/>
        <end position="274"/>
    </location>
</feature>
<dbReference type="OrthoDB" id="4819815at2"/>
<feature type="domain" description="Acyl-CoA thioester hydrolase/bile acid-CoA amino acid N-acetyltransferase" evidence="3">
    <location>
        <begin position="32"/>
        <end position="153"/>
    </location>
</feature>
<dbReference type="AlphaFoldDB" id="A0A1T3NRY7"/>
<comment type="similarity">
    <text evidence="1">Belongs to the C/M/P thioester hydrolase family.</text>
</comment>
<dbReference type="Pfam" id="PF04775">
    <property type="entry name" value="Bile_Hydr_Trans"/>
    <property type="match status" value="1"/>
</dbReference>
<comment type="caution">
    <text evidence="5">The sequence shown here is derived from an EMBL/GenBank/DDBJ whole genome shotgun (WGS) entry which is preliminary data.</text>
</comment>
<dbReference type="Pfam" id="PF08840">
    <property type="entry name" value="BAAT_C"/>
    <property type="match status" value="2"/>
</dbReference>
<proteinExistence type="inferred from homology"/>
<dbReference type="PIRSF" id="PIRSF016521">
    <property type="entry name" value="Acyl-CoA_hydro"/>
    <property type="match status" value="1"/>
</dbReference>
<reference evidence="5 6" key="1">
    <citation type="submission" date="2017-03" db="EMBL/GenBank/DDBJ databases">
        <title>Draft genome sequence of Streptomyces scabrisporus NF3, endophyte isolated from Amphipterygium adstringens.</title>
        <authorList>
            <person name="Vazquez M."/>
            <person name="Ceapa C.D."/>
            <person name="Rodriguez Luna D."/>
            <person name="Sanchez Esquivel S."/>
        </authorList>
    </citation>
    <scope>NUCLEOTIDE SEQUENCE [LARGE SCALE GENOMIC DNA]</scope>
    <source>
        <strain evidence="5 6">NF3</strain>
    </source>
</reference>
<feature type="active site" description="Charge relay system" evidence="2">
    <location>
        <position position="251"/>
    </location>
</feature>
<accession>A0A1T3NRY7</accession>
<feature type="active site" description="Charge relay system" evidence="2">
    <location>
        <position position="356"/>
    </location>
</feature>
<dbReference type="STRING" id="159449.B4N89_32255"/>
<protein>
    <recommendedName>
        <fullName evidence="7">Palmitoyl-CoA hydrolase</fullName>
    </recommendedName>
</protein>
<keyword evidence="6" id="KW-1185">Reference proteome</keyword>
<sequence>MLALLGAGTTECARGPGGRPVIEVDAPTALVDRAVHIRIGGLSARERVGVDLRAVDVEGEPWRGHATFRADSHGVLDLDTATPLSGTYRKPDGMGLFWSMNPRSGDPEQAYFRPPYRGKSDFDLTLTAAANGRRPVSRTLTRKWTEAGVSARDLTLAADGVVGTLFLPAPGTHRRPAVVVFGGSEGGPGPATDGALFAAHGYPALALGYFHAPGLPDKLANIPLEYFRAAVRILAGQPGVDPDRILAQGYSRGSEAALLLAEHYPDVVHGAIVYAPSDMVNDGFPDYRQPAWTKDGKAVVGGHIHLDHVAGPVLAIAGADDRLWPSANAARSIVEDLDARGNPHPHRALIFPGAGHGVGTFPYLAAGTRFAHPLTNEVLDDGGSRAANAAAREQGWPQVLALLASLTR</sequence>
<feature type="active site" description="Charge relay system" evidence="2">
    <location>
        <position position="321"/>
    </location>
</feature>
<dbReference type="GO" id="GO:0047617">
    <property type="term" value="F:fatty acyl-CoA hydrolase activity"/>
    <property type="evidence" value="ECO:0007669"/>
    <property type="project" value="TreeGrafter"/>
</dbReference>
<dbReference type="InterPro" id="IPR006862">
    <property type="entry name" value="Thio_Ohase/aa_AcTrfase"/>
</dbReference>
<dbReference type="PANTHER" id="PTHR10824">
    <property type="entry name" value="ACYL-COENZYME A THIOESTERASE-RELATED"/>
    <property type="match status" value="1"/>
</dbReference>
<dbReference type="Proteomes" id="UP000190037">
    <property type="component" value="Unassembled WGS sequence"/>
</dbReference>
<dbReference type="Gene3D" id="3.40.50.1820">
    <property type="entry name" value="alpha/beta hydrolase"/>
    <property type="match status" value="1"/>
</dbReference>